<dbReference type="SMART" id="SM00267">
    <property type="entry name" value="GGDEF"/>
    <property type="match status" value="1"/>
</dbReference>
<dbReference type="PROSITE" id="PS50112">
    <property type="entry name" value="PAS"/>
    <property type="match status" value="2"/>
</dbReference>
<dbReference type="InterPro" id="IPR052155">
    <property type="entry name" value="Biofilm_reg_signaling"/>
</dbReference>
<dbReference type="Gene3D" id="3.30.70.270">
    <property type="match status" value="1"/>
</dbReference>
<dbReference type="InterPro" id="IPR000160">
    <property type="entry name" value="GGDEF_dom"/>
</dbReference>
<dbReference type="SUPFAM" id="SSF55073">
    <property type="entry name" value="Nucleotide cyclase"/>
    <property type="match status" value="1"/>
</dbReference>
<dbReference type="CDD" id="cd00130">
    <property type="entry name" value="PAS"/>
    <property type="match status" value="2"/>
</dbReference>
<comment type="caution">
    <text evidence="6">The sequence shown here is derived from an EMBL/GenBank/DDBJ whole genome shotgun (WGS) entry which is preliminary data.</text>
</comment>
<feature type="region of interest" description="Disordered" evidence="1">
    <location>
        <begin position="200"/>
        <end position="219"/>
    </location>
</feature>
<dbReference type="SMART" id="SM00052">
    <property type="entry name" value="EAL"/>
    <property type="match status" value="1"/>
</dbReference>
<feature type="compositionally biased region" description="Low complexity" evidence="1">
    <location>
        <begin position="200"/>
        <end position="210"/>
    </location>
</feature>
<dbReference type="PROSITE" id="PS50113">
    <property type="entry name" value="PAC"/>
    <property type="match status" value="1"/>
</dbReference>
<feature type="domain" description="PAS" evidence="2">
    <location>
        <begin position="141"/>
        <end position="186"/>
    </location>
</feature>
<feature type="domain" description="PAS" evidence="2">
    <location>
        <begin position="15"/>
        <end position="58"/>
    </location>
</feature>
<evidence type="ECO:0000259" key="2">
    <source>
        <dbReference type="PROSITE" id="PS50112"/>
    </source>
</evidence>
<evidence type="ECO:0000313" key="7">
    <source>
        <dbReference type="Proteomes" id="UP001501821"/>
    </source>
</evidence>
<reference evidence="7" key="1">
    <citation type="journal article" date="2019" name="Int. J. Syst. Evol. Microbiol.">
        <title>The Global Catalogue of Microorganisms (GCM) 10K type strain sequencing project: providing services to taxonomists for standard genome sequencing and annotation.</title>
        <authorList>
            <consortium name="The Broad Institute Genomics Platform"/>
            <consortium name="The Broad Institute Genome Sequencing Center for Infectious Disease"/>
            <person name="Wu L."/>
            <person name="Ma J."/>
        </authorList>
    </citation>
    <scope>NUCLEOTIDE SEQUENCE [LARGE SCALE GENOMIC DNA]</scope>
    <source>
        <strain evidence="7">JCM 16953</strain>
    </source>
</reference>
<dbReference type="PROSITE" id="PS50883">
    <property type="entry name" value="EAL"/>
    <property type="match status" value="1"/>
</dbReference>
<name>A0ABP7J771_9ACTN</name>
<dbReference type="InterPro" id="IPR035965">
    <property type="entry name" value="PAS-like_dom_sf"/>
</dbReference>
<accession>A0ABP7J771</accession>
<dbReference type="CDD" id="cd01949">
    <property type="entry name" value="GGDEF"/>
    <property type="match status" value="1"/>
</dbReference>
<dbReference type="Pfam" id="PF00990">
    <property type="entry name" value="GGDEF"/>
    <property type="match status" value="1"/>
</dbReference>
<evidence type="ECO:0000313" key="6">
    <source>
        <dbReference type="EMBL" id="GAA3836637.1"/>
    </source>
</evidence>
<evidence type="ECO:0000256" key="1">
    <source>
        <dbReference type="SAM" id="MobiDB-lite"/>
    </source>
</evidence>
<dbReference type="PANTHER" id="PTHR44757:SF2">
    <property type="entry name" value="BIOFILM ARCHITECTURE MAINTENANCE PROTEIN MBAA"/>
    <property type="match status" value="1"/>
</dbReference>
<dbReference type="Gene3D" id="3.20.20.450">
    <property type="entry name" value="EAL domain"/>
    <property type="match status" value="1"/>
</dbReference>
<dbReference type="SMART" id="SM00086">
    <property type="entry name" value="PAC"/>
    <property type="match status" value="2"/>
</dbReference>
<dbReference type="InterPro" id="IPR001610">
    <property type="entry name" value="PAC"/>
</dbReference>
<dbReference type="InterPro" id="IPR000700">
    <property type="entry name" value="PAS-assoc_C"/>
</dbReference>
<feature type="domain" description="EAL" evidence="4">
    <location>
        <begin position="438"/>
        <end position="692"/>
    </location>
</feature>
<dbReference type="Pfam" id="PF00563">
    <property type="entry name" value="EAL"/>
    <property type="match status" value="1"/>
</dbReference>
<dbReference type="InterPro" id="IPR043128">
    <property type="entry name" value="Rev_trsase/Diguanyl_cyclase"/>
</dbReference>
<feature type="domain" description="GGDEF" evidence="5">
    <location>
        <begin position="296"/>
        <end position="429"/>
    </location>
</feature>
<dbReference type="InterPro" id="IPR000014">
    <property type="entry name" value="PAS"/>
</dbReference>
<dbReference type="Proteomes" id="UP001501821">
    <property type="component" value="Unassembled WGS sequence"/>
</dbReference>
<evidence type="ECO:0000259" key="4">
    <source>
        <dbReference type="PROSITE" id="PS50883"/>
    </source>
</evidence>
<evidence type="ECO:0000259" key="5">
    <source>
        <dbReference type="PROSITE" id="PS50887"/>
    </source>
</evidence>
<proteinExistence type="predicted"/>
<dbReference type="NCBIfam" id="TIGR00229">
    <property type="entry name" value="sensory_box"/>
    <property type="match status" value="2"/>
</dbReference>
<dbReference type="PROSITE" id="PS50887">
    <property type="entry name" value="GGDEF"/>
    <property type="match status" value="1"/>
</dbReference>
<gene>
    <name evidence="6" type="ORF">GCM10022242_41620</name>
</gene>
<dbReference type="PANTHER" id="PTHR44757">
    <property type="entry name" value="DIGUANYLATE CYCLASE DGCP"/>
    <property type="match status" value="1"/>
</dbReference>
<keyword evidence="7" id="KW-1185">Reference proteome</keyword>
<protein>
    <submittedName>
        <fullName evidence="6">EAL domain-containing protein</fullName>
    </submittedName>
</protein>
<dbReference type="RefSeq" id="WP_344779022.1">
    <property type="nucleotide sequence ID" value="NZ_BAABAH010000025.1"/>
</dbReference>
<dbReference type="Gene3D" id="3.30.450.20">
    <property type="entry name" value="PAS domain"/>
    <property type="match status" value="2"/>
</dbReference>
<sequence length="697" mass="75984">MERLTEGPRGGETDHERRLRLVIEAAPSAMLMVDPAGRIVLVNTEAERAFGYARDELLEMRIEDLIPQRFRSTHHQVRSGFFHAPSRRAMGAGRELYGLRKDGSEMPVEIGLNPIVIGEDQFVLATVIDITERLGVRAEEQDRLRRSILDSIPFSVIATDPAGLIVSANPGSEQLLGYRREALVGRPLSVVGLDADSDAGQLSSSLASRSGSERERDYVRSDGTTVPVTEGITRLRGDDGATTGYLAVAYDITQRKQAQAAVLFMANHDALTNMPNRSMLVRHLVGAIDQAATDGTQVVLVLIDLDHFKRVNDSMGHHAGDVLLLRVADRLKRWIPNAEMVARLGGDEFVIVFTGVRDASKLTADVQSLLESLTTPLAIQGTELAITVSAGGVVYPTDGDNPSALLRLADTAMYQAKAAGRNNFAWFAEPMLDESNERASMASALRVAMRSDELAVAYQPQIDLVTGDVVGFEALARWYSPVHGPVRPDRFIPVAEDSGMIVELGRWVLEHACHDVAEMQRTLGRKLRLAVNASPRQFHSAGWVDTVVSALERSGLSPEQLELEITEGILMDDRWNVIEVLSALRELGVSIAVDDFGQGYSSLAYLTRFPIDKLKIDRAFVQEIRSEDGDAPIVDAIIGMAHALGMEVVAEGVETPYQEHYLRARGCDQVQGFLYSAALPAVEAAVAASRAQPVPGA</sequence>
<dbReference type="SUPFAM" id="SSF55785">
    <property type="entry name" value="PYP-like sensor domain (PAS domain)"/>
    <property type="match status" value="2"/>
</dbReference>
<dbReference type="SMART" id="SM00091">
    <property type="entry name" value="PAS"/>
    <property type="match status" value="2"/>
</dbReference>
<dbReference type="SUPFAM" id="SSF141868">
    <property type="entry name" value="EAL domain-like"/>
    <property type="match status" value="1"/>
</dbReference>
<dbReference type="EMBL" id="BAABAH010000025">
    <property type="protein sequence ID" value="GAA3836637.1"/>
    <property type="molecule type" value="Genomic_DNA"/>
</dbReference>
<dbReference type="InterPro" id="IPR029787">
    <property type="entry name" value="Nucleotide_cyclase"/>
</dbReference>
<feature type="domain" description="PAC" evidence="3">
    <location>
        <begin position="212"/>
        <end position="264"/>
    </location>
</feature>
<dbReference type="InterPro" id="IPR001633">
    <property type="entry name" value="EAL_dom"/>
</dbReference>
<dbReference type="NCBIfam" id="TIGR00254">
    <property type="entry name" value="GGDEF"/>
    <property type="match status" value="1"/>
</dbReference>
<dbReference type="Pfam" id="PF13426">
    <property type="entry name" value="PAS_9"/>
    <property type="match status" value="2"/>
</dbReference>
<evidence type="ECO:0000259" key="3">
    <source>
        <dbReference type="PROSITE" id="PS50113"/>
    </source>
</evidence>
<organism evidence="6 7">
    <name type="scientific">Nocardioides panacisoli</name>
    <dbReference type="NCBI Taxonomy" id="627624"/>
    <lineage>
        <taxon>Bacteria</taxon>
        <taxon>Bacillati</taxon>
        <taxon>Actinomycetota</taxon>
        <taxon>Actinomycetes</taxon>
        <taxon>Propionibacteriales</taxon>
        <taxon>Nocardioidaceae</taxon>
        <taxon>Nocardioides</taxon>
    </lineage>
</organism>
<dbReference type="CDD" id="cd01948">
    <property type="entry name" value="EAL"/>
    <property type="match status" value="1"/>
</dbReference>
<dbReference type="InterPro" id="IPR035919">
    <property type="entry name" value="EAL_sf"/>
</dbReference>